<dbReference type="Gene3D" id="3.40.720.10">
    <property type="entry name" value="Alkaline Phosphatase, subunit A"/>
    <property type="match status" value="1"/>
</dbReference>
<evidence type="ECO:0000313" key="3">
    <source>
        <dbReference type="Proteomes" id="UP000663651"/>
    </source>
</evidence>
<evidence type="ECO:0000256" key="1">
    <source>
        <dbReference type="SAM" id="Coils"/>
    </source>
</evidence>
<evidence type="ECO:0000313" key="2">
    <source>
        <dbReference type="EMBL" id="QSV44978.1"/>
    </source>
</evidence>
<organism evidence="2 3">
    <name type="scientific">Geobacter benzoatilyticus</name>
    <dbReference type="NCBI Taxonomy" id="2815309"/>
    <lineage>
        <taxon>Bacteria</taxon>
        <taxon>Pseudomonadati</taxon>
        <taxon>Thermodesulfobacteriota</taxon>
        <taxon>Desulfuromonadia</taxon>
        <taxon>Geobacterales</taxon>
        <taxon>Geobacteraceae</taxon>
        <taxon>Geobacter</taxon>
    </lineage>
</organism>
<gene>
    <name evidence="2" type="primary">pglZ</name>
    <name evidence="2" type="ORF">JZM60_12580</name>
</gene>
<sequence>MDRITQALTRIFDKHRIVFWYDAKKELRKEFEALSLAGIEKIELNNNEFGIKYRVLREAPEQRFLLYHEGAQPEDINNWLLDVQLAHGEFRTDQAGIWLSELDLGPEFADIVQNHGEFFNAAKRREGLKRVLADNDTPGAIRLKMLAICSGADTRLESVLENLLAELAESRDDKIKLIKRCDLEAFLLEQLERCYGYKSATPGIRDFAIELFKSCYALGTNGTARLGGDALVFLKRWKDSRQYEASYEMLATECSELLNIEQDLGQRDFRDLLELDYFRIIDQKILSDLVQQVVDRTIPANDCVSFIRQRRSSHWYSEFRNIYEAIDVAARFIAAQEESNLAMQSMSDGIQRYCQSWFRLDQLYRKFIFHAGKSGQTSLLEQLNEQIENLYSNNFLLKVNDAWQQHVDAADRWGTGDIPLQRDFFSKWVQPFLKDNKKIIVIISDALRYEIGEELIGLIRQEDRYTAKLETALAMLPSYTQLGMAALLPNKELSLAQDDSGTAFVNGTSSQGTANRNRILTECVEQRATAVKADEIMRLNGDDCRALLRDHDLIYVYHNRIDATGDKQVSEERAFEAVEETLLEIIRLIKKLAAANANNMLITTDHGFIYQNRAIDESDFLGAEASGSTVLFRDRRFVIGKGMNDNQGLRTFSVSQLGLTGDQQVQIPKSINRLRLKGSGSRYVHGGASLQETVIPVIQINKKRQSDTSAVEIEILRGATSIISSGQLSVVFYQVQPACDKVQSHTLRAGIYTQAGELISDRHELKFDLASDNPRDREMQVRFVLSRKADAANGQEVLLKLEERVGATSHYREYKSARYLVRRSFTSDFDF</sequence>
<dbReference type="InterPro" id="IPR017850">
    <property type="entry name" value="Alkaline_phosphatase_core_sf"/>
</dbReference>
<dbReference type="Pfam" id="PF08665">
    <property type="entry name" value="PglZ"/>
    <property type="match status" value="1"/>
</dbReference>
<dbReference type="RefSeq" id="WP_207162785.1">
    <property type="nucleotide sequence ID" value="NZ_CP071382.1"/>
</dbReference>
<dbReference type="NCBIfam" id="TIGR02687">
    <property type="entry name" value="BREX-1 system phosphatase PglZ type A"/>
    <property type="match status" value="1"/>
</dbReference>
<dbReference type="Proteomes" id="UP000663651">
    <property type="component" value="Chromosome"/>
</dbReference>
<accession>A0ABX7Q1K2</accession>
<reference evidence="2 3" key="1">
    <citation type="submission" date="2021-03" db="EMBL/GenBank/DDBJ databases">
        <title>Geobacter metallireducens gen. nov. sp. nov., a microorganism capable of coupling the complete oxidation of organic compounds to the reduction of iron and other metals.</title>
        <authorList>
            <person name="Li Y."/>
        </authorList>
    </citation>
    <scope>NUCLEOTIDE SEQUENCE [LARGE SCALE GENOMIC DNA]</scope>
    <source>
        <strain evidence="2 3">Jerry-YX</strain>
    </source>
</reference>
<keyword evidence="1" id="KW-0175">Coiled coil</keyword>
<keyword evidence="3" id="KW-1185">Reference proteome</keyword>
<feature type="coiled-coil region" evidence="1">
    <location>
        <begin position="373"/>
        <end position="400"/>
    </location>
</feature>
<dbReference type="EMBL" id="CP071382">
    <property type="protein sequence ID" value="QSV44978.1"/>
    <property type="molecule type" value="Genomic_DNA"/>
</dbReference>
<dbReference type="InterPro" id="IPR014060">
    <property type="entry name" value="PglZ"/>
</dbReference>
<proteinExistence type="predicted"/>
<name>A0ABX7Q1K2_9BACT</name>
<protein>
    <submittedName>
        <fullName evidence="2">BREX-1 system phosphatase PglZ type A</fullName>
    </submittedName>
</protein>